<name>A0A8D8CGX4_CULPI</name>
<dbReference type="EMBL" id="HBUE01123080">
    <property type="protein sequence ID" value="CAG6493246.1"/>
    <property type="molecule type" value="Transcribed_RNA"/>
</dbReference>
<evidence type="ECO:0000313" key="1">
    <source>
        <dbReference type="EMBL" id="CAG6493246.1"/>
    </source>
</evidence>
<sequence>MKCPPPPRLFFCSAAAFSTGCSLVGGGESHTFPYRSLAYSFVIGTCPGFSFARSCCTSQGIRAGPLPGRPVSSGDNPPPWHSSFACRFCPCCAAAWWRPSWDVSRRWPLKN</sequence>
<reference evidence="1" key="1">
    <citation type="submission" date="2021-05" db="EMBL/GenBank/DDBJ databases">
        <authorList>
            <person name="Alioto T."/>
            <person name="Alioto T."/>
            <person name="Gomez Garrido J."/>
        </authorList>
    </citation>
    <scope>NUCLEOTIDE SEQUENCE</scope>
</reference>
<organism evidence="1">
    <name type="scientific">Culex pipiens</name>
    <name type="common">House mosquito</name>
    <dbReference type="NCBI Taxonomy" id="7175"/>
    <lineage>
        <taxon>Eukaryota</taxon>
        <taxon>Metazoa</taxon>
        <taxon>Ecdysozoa</taxon>
        <taxon>Arthropoda</taxon>
        <taxon>Hexapoda</taxon>
        <taxon>Insecta</taxon>
        <taxon>Pterygota</taxon>
        <taxon>Neoptera</taxon>
        <taxon>Endopterygota</taxon>
        <taxon>Diptera</taxon>
        <taxon>Nematocera</taxon>
        <taxon>Culicoidea</taxon>
        <taxon>Culicidae</taxon>
        <taxon>Culicinae</taxon>
        <taxon>Culicini</taxon>
        <taxon>Culex</taxon>
        <taxon>Culex</taxon>
    </lineage>
</organism>
<dbReference type="AlphaFoldDB" id="A0A8D8CGX4"/>
<protein>
    <submittedName>
        <fullName evidence="1">(northern house mosquito) hypothetical protein</fullName>
    </submittedName>
</protein>
<dbReference type="PROSITE" id="PS51257">
    <property type="entry name" value="PROKAR_LIPOPROTEIN"/>
    <property type="match status" value="1"/>
</dbReference>
<accession>A0A8D8CGX4</accession>
<proteinExistence type="predicted"/>